<dbReference type="EMBL" id="AAMX01000006">
    <property type="protein sequence ID" value="EAQ32361.1"/>
    <property type="molecule type" value="Genomic_DNA"/>
</dbReference>
<feature type="coiled-coil region" evidence="1">
    <location>
        <begin position="50"/>
        <end position="105"/>
    </location>
</feature>
<reference evidence="3 4" key="1">
    <citation type="submission" date="2006-01" db="EMBL/GenBank/DDBJ databases">
        <authorList>
            <person name="Brettar I."/>
            <person name="Hofle M."/>
            <person name="Ferriera S."/>
            <person name="Johnson J."/>
            <person name="Kravitz S."/>
            <person name="Halpern A."/>
            <person name="Remington K."/>
            <person name="Beeson K."/>
            <person name="Tran B."/>
            <person name="Rogers Y.-H."/>
            <person name="Friedman R."/>
            <person name="Venter J.C."/>
        </authorList>
    </citation>
    <scope>NUCLEOTIDE SEQUENCE [LARGE SCALE GENOMIC DNA]</scope>
    <source>
        <strain evidence="3 4">OS145</strain>
    </source>
</reference>
<keyword evidence="4" id="KW-1185">Reference proteome</keyword>
<keyword evidence="2" id="KW-1133">Transmembrane helix</keyword>
<keyword evidence="2" id="KW-0812">Transmembrane</keyword>
<protein>
    <submittedName>
        <fullName evidence="3">Uncharacterized conserved membrane or secreted protein</fullName>
    </submittedName>
</protein>
<feature type="transmembrane region" description="Helical" evidence="2">
    <location>
        <begin position="20"/>
        <end position="39"/>
    </location>
</feature>
<accession>A0ABM9WN29</accession>
<organism evidence="3 4">
    <name type="scientific">Idiomarina baltica OS145</name>
    <dbReference type="NCBI Taxonomy" id="314276"/>
    <lineage>
        <taxon>Bacteria</taxon>
        <taxon>Pseudomonadati</taxon>
        <taxon>Pseudomonadota</taxon>
        <taxon>Gammaproteobacteria</taxon>
        <taxon>Alteromonadales</taxon>
        <taxon>Idiomarinaceae</taxon>
        <taxon>Idiomarina</taxon>
    </lineage>
</organism>
<name>A0ABM9WN29_9GAMM</name>
<comment type="caution">
    <text evidence="3">The sequence shown here is derived from an EMBL/GenBank/DDBJ whole genome shotgun (WGS) entry which is preliminary data.</text>
</comment>
<keyword evidence="2" id="KW-0472">Membrane</keyword>
<dbReference type="Pfam" id="PF20567">
    <property type="entry name" value="DUF6776"/>
    <property type="match status" value="1"/>
</dbReference>
<evidence type="ECO:0000313" key="3">
    <source>
        <dbReference type="EMBL" id="EAQ32361.1"/>
    </source>
</evidence>
<dbReference type="RefSeq" id="WP_006954295.1">
    <property type="nucleotide sequence ID" value="NZ_CH672403.1"/>
</dbReference>
<keyword evidence="1" id="KW-0175">Coiled coil</keyword>
<dbReference type="Proteomes" id="UP000016543">
    <property type="component" value="Unassembled WGS sequence"/>
</dbReference>
<dbReference type="InterPro" id="IPR046703">
    <property type="entry name" value="DUF6776"/>
</dbReference>
<proteinExistence type="predicted"/>
<evidence type="ECO:0000256" key="2">
    <source>
        <dbReference type="SAM" id="Phobius"/>
    </source>
</evidence>
<gene>
    <name evidence="3" type="ORF">OS145_07931</name>
</gene>
<sequence length="250" mass="28972">MMKFTNLPKKLKQRIGPLAFYLGIISLLCVSIYFAYWLGGRLADVDEKTVAQQSERLDQLYQQIEGLEYQTNVLSVELDIERSANEELQAELTELQNDNYALRRDVAFYQKIMAPELEQGGVVIESFALTPNANKRHFHFSLALLQIEQRRQFVEGNITIELQARTGEKTVKRYNLLELANIEPRPHAFSMRYFSLLEGDFILPEGVLPEHVDVRVTLTQGGQGQLERRFYWTQSIRKNRSLELESNQQS</sequence>
<evidence type="ECO:0000256" key="1">
    <source>
        <dbReference type="SAM" id="Coils"/>
    </source>
</evidence>
<evidence type="ECO:0000313" key="4">
    <source>
        <dbReference type="Proteomes" id="UP000016543"/>
    </source>
</evidence>